<accession>A0A849JTZ9</accession>
<gene>
    <name evidence="1" type="ORF">HLI28_04385</name>
</gene>
<evidence type="ECO:0000313" key="1">
    <source>
        <dbReference type="EMBL" id="NNU26782.1"/>
    </source>
</evidence>
<dbReference type="RefSeq" id="WP_171246299.1">
    <property type="nucleotide sequence ID" value="NZ_JABFAJ010000008.1"/>
</dbReference>
<keyword evidence="2" id="KW-1185">Reference proteome</keyword>
<dbReference type="AlphaFoldDB" id="A0A849JTZ9"/>
<protein>
    <submittedName>
        <fullName evidence="1">Uncharacterized protein</fullName>
    </submittedName>
</protein>
<dbReference type="EMBL" id="JABFAJ010000008">
    <property type="protein sequence ID" value="NNU26782.1"/>
    <property type="molecule type" value="Genomic_DNA"/>
</dbReference>
<organism evidence="1 2">
    <name type="scientific">Isoptericola sediminis</name>
    <dbReference type="NCBI Taxonomy" id="2733572"/>
    <lineage>
        <taxon>Bacteria</taxon>
        <taxon>Bacillati</taxon>
        <taxon>Actinomycetota</taxon>
        <taxon>Actinomycetes</taxon>
        <taxon>Micrococcales</taxon>
        <taxon>Promicromonosporaceae</taxon>
        <taxon>Isoptericola</taxon>
    </lineage>
</organism>
<evidence type="ECO:0000313" key="2">
    <source>
        <dbReference type="Proteomes" id="UP000557204"/>
    </source>
</evidence>
<comment type="caution">
    <text evidence="1">The sequence shown here is derived from an EMBL/GenBank/DDBJ whole genome shotgun (WGS) entry which is preliminary data.</text>
</comment>
<reference evidence="1 2" key="1">
    <citation type="submission" date="2020-05" db="EMBL/GenBank/DDBJ databases">
        <title>Genome sequence of Isoptericola sp. JC619 isolated from Chilika lagoon, India.</title>
        <authorList>
            <person name="Kumar D."/>
            <person name="Appam K."/>
            <person name="Gandham S."/>
            <person name="Uppada J."/>
            <person name="Sasikala C."/>
            <person name="Venkata Ramana C."/>
        </authorList>
    </citation>
    <scope>NUCLEOTIDE SEQUENCE [LARGE SCALE GENOMIC DNA]</scope>
    <source>
        <strain evidence="1 2">JC619</strain>
    </source>
</reference>
<name>A0A849JTZ9_9MICO</name>
<sequence length="109" mass="11984">MSIPQTQQHSPEAETAYLHLAEVMAEANKTITFAGLTTGSISPDVAREASDRAVRRATVAYKRLLADSDDEKIEKVLAQILAELTVSTAATWVDMFHDAIFNTPRSHDQ</sequence>
<dbReference type="Proteomes" id="UP000557204">
    <property type="component" value="Unassembled WGS sequence"/>
</dbReference>
<proteinExistence type="predicted"/>